<dbReference type="InterPro" id="IPR011050">
    <property type="entry name" value="Pectin_lyase_fold/virulence"/>
</dbReference>
<dbReference type="EMBL" id="CP045119">
    <property type="protein sequence ID" value="QIN84367.1"/>
    <property type="molecule type" value="Genomic_DNA"/>
</dbReference>
<dbReference type="InterPro" id="IPR006626">
    <property type="entry name" value="PbH1"/>
</dbReference>
<dbReference type="GO" id="GO:0005975">
    <property type="term" value="P:carbohydrate metabolic process"/>
    <property type="evidence" value="ECO:0007669"/>
    <property type="project" value="UniProtKB-ARBA"/>
</dbReference>
<dbReference type="InterPro" id="IPR012334">
    <property type="entry name" value="Pectin_lyas_fold"/>
</dbReference>
<dbReference type="AlphaFoldDB" id="A0A6G8QDP0"/>
<gene>
    <name evidence="3" type="ORF">GBA63_18260</name>
</gene>
<evidence type="ECO:0000256" key="2">
    <source>
        <dbReference type="SAM" id="MobiDB-lite"/>
    </source>
</evidence>
<sequence>MVRTIHLLVVGTVLLALCAGIPDVTRSARADPGPSFRISAPERVDVGQPIKIMLSVENATNLGGYETNLVFDRQAANLVGFSQTNGNLSRSGRDVESLGPVEQPWGISIGAFSCPTGECTRSDEPPEAARGVGGAVEPFAVTMVPNRTGVLEFELAETKFVDATGNLLRVRAADKSVVVRVGPRNAGPSYPAPDVVSQGSREPVPSPRSSDLTEDGRVTYADAMEVALDWTALREAGGACGSVEDRSRDVNRDGCVDVADLQTIAADYDGDGAETGFAADLGAGRSSASSLIAPLSSLFEWLSPRPALAQEVSTFTVSSTGDGVDADVGDGTCAAADGGCTLRAAIQETNLHPGPDTIAFDIPGTGVKSIQIGSTLPTISDETGPTTINGYSQPGSSPNTAPLASNAKIRVQITASQAFPEGVYGLTMTSPGNEVRGLSVFKVRRAIWLYGGNASSNTVAGNFVGTNAAATFSAAAFVDDGEGVRVQNGASGNTIGVASPEGRNVISGNSRRGISFFANSNSNRVVNNIIGLGPAGNKRLANFKIGVDLNLSAAQNQIGGTQQYERNVISGNRLEGIELSHGVAVTGNRVVGNFIGTDLSGNAAPDYASHEGWNVQVEDRPVDNVVADNVIGNSTTKGGILVTKNSKSTRIHGNRIGIARDGTAIPNALSGVQIDGINGTNSSDSYVGPDNVVANNGVNGVRIFGADSDRNTITRNSIFGNAGLGIDLPTLGRDTPNDPGDVDGDANEQLNFPVIETATPLAVTGTACVGCTVEVFIADSATGPYGEGKTFIGSSVAGPDGTFSVPVTGVASGDRVTATATDTTGNTSEFSANKTVP</sequence>
<dbReference type="InterPro" id="IPR013783">
    <property type="entry name" value="Ig-like_fold"/>
</dbReference>
<keyword evidence="4" id="KW-1185">Reference proteome</keyword>
<evidence type="ECO:0000313" key="3">
    <source>
        <dbReference type="EMBL" id="QIN84367.1"/>
    </source>
</evidence>
<dbReference type="RefSeq" id="WP_166178470.1">
    <property type="nucleotide sequence ID" value="NZ_CP045119.1"/>
</dbReference>
<feature type="compositionally biased region" description="Low complexity" evidence="2">
    <location>
        <begin position="817"/>
        <end position="827"/>
    </location>
</feature>
<accession>A0A6G8QDP0</accession>
<dbReference type="KEGG" id="rub:GBA63_18260"/>
<feature type="region of interest" description="Disordered" evidence="2">
    <location>
        <begin position="816"/>
        <end position="837"/>
    </location>
</feature>
<name>A0A6G8QDP0_9ACTN</name>
<dbReference type="Gene3D" id="2.160.20.10">
    <property type="entry name" value="Single-stranded right-handed beta-helix, Pectin lyase-like"/>
    <property type="match status" value="2"/>
</dbReference>
<dbReference type="Gene3D" id="2.60.40.10">
    <property type="entry name" value="Immunoglobulins"/>
    <property type="match status" value="1"/>
</dbReference>
<dbReference type="Proteomes" id="UP000501452">
    <property type="component" value="Chromosome"/>
</dbReference>
<reference evidence="3 4" key="1">
    <citation type="submission" date="2019-10" db="EMBL/GenBank/DDBJ databases">
        <title>Rubrobacter sp nov SCSIO 52090 isolated from a deep-sea sediment in the South China Sea.</title>
        <authorList>
            <person name="Chen R.W."/>
        </authorList>
    </citation>
    <scope>NUCLEOTIDE SEQUENCE [LARGE SCALE GENOMIC DNA]</scope>
    <source>
        <strain evidence="3 4">SCSIO 52909</strain>
    </source>
</reference>
<proteinExistence type="predicted"/>
<evidence type="ECO:0000313" key="4">
    <source>
        <dbReference type="Proteomes" id="UP000501452"/>
    </source>
</evidence>
<dbReference type="SMART" id="SM00710">
    <property type="entry name" value="PbH1"/>
    <property type="match status" value="4"/>
</dbReference>
<feature type="compositionally biased region" description="Polar residues" evidence="2">
    <location>
        <begin position="828"/>
        <end position="837"/>
    </location>
</feature>
<feature type="region of interest" description="Disordered" evidence="2">
    <location>
        <begin position="182"/>
        <end position="214"/>
    </location>
</feature>
<protein>
    <recommendedName>
        <fullName evidence="1">Probable pectate lyase C</fullName>
    </recommendedName>
</protein>
<evidence type="ECO:0000256" key="1">
    <source>
        <dbReference type="ARBA" id="ARBA00016512"/>
    </source>
</evidence>
<feature type="region of interest" description="Disordered" evidence="2">
    <location>
        <begin position="376"/>
        <end position="402"/>
    </location>
</feature>
<organism evidence="3 4">
    <name type="scientific">Rubrobacter tropicus</name>
    <dbReference type="NCBI Taxonomy" id="2653851"/>
    <lineage>
        <taxon>Bacteria</taxon>
        <taxon>Bacillati</taxon>
        <taxon>Actinomycetota</taxon>
        <taxon>Rubrobacteria</taxon>
        <taxon>Rubrobacterales</taxon>
        <taxon>Rubrobacteraceae</taxon>
        <taxon>Rubrobacter</taxon>
    </lineage>
</organism>
<dbReference type="PROSITE" id="PS00018">
    <property type="entry name" value="EF_HAND_1"/>
    <property type="match status" value="1"/>
</dbReference>
<dbReference type="SUPFAM" id="SSF51126">
    <property type="entry name" value="Pectin lyase-like"/>
    <property type="match status" value="1"/>
</dbReference>
<dbReference type="InterPro" id="IPR018247">
    <property type="entry name" value="EF_Hand_1_Ca_BS"/>
</dbReference>